<feature type="region of interest" description="Disordered" evidence="1">
    <location>
        <begin position="95"/>
        <end position="122"/>
    </location>
</feature>
<evidence type="ECO:0000256" key="1">
    <source>
        <dbReference type="SAM" id="MobiDB-lite"/>
    </source>
</evidence>
<feature type="region of interest" description="Disordered" evidence="1">
    <location>
        <begin position="1"/>
        <end position="28"/>
    </location>
</feature>
<dbReference type="Pfam" id="PF26176">
    <property type="entry name" value="zf_C2H2_17_2"/>
    <property type="match status" value="1"/>
</dbReference>
<gene>
    <name evidence="3" type="ORF">EKO04_010086</name>
</gene>
<comment type="caution">
    <text evidence="3">The sequence shown here is derived from an EMBL/GenBank/DDBJ whole genome shotgun (WGS) entry which is preliminary data.</text>
</comment>
<dbReference type="Gene3D" id="3.30.160.60">
    <property type="entry name" value="Classic Zinc Finger"/>
    <property type="match status" value="1"/>
</dbReference>
<evidence type="ECO:0000313" key="4">
    <source>
        <dbReference type="Proteomes" id="UP000651452"/>
    </source>
</evidence>
<name>A0A8H7IYN1_9PLEO</name>
<feature type="domain" description="C2H2-domain containing protein second zinc finger" evidence="2">
    <location>
        <begin position="83"/>
        <end position="115"/>
    </location>
</feature>
<accession>A0A8H7IYN1</accession>
<dbReference type="EMBL" id="RZGK01000019">
    <property type="protein sequence ID" value="KAF9691863.1"/>
    <property type="molecule type" value="Genomic_DNA"/>
</dbReference>
<feature type="compositionally biased region" description="Basic and acidic residues" evidence="1">
    <location>
        <begin position="102"/>
        <end position="122"/>
    </location>
</feature>
<reference evidence="3" key="2">
    <citation type="submission" date="2020-09" db="EMBL/GenBank/DDBJ databases">
        <title>Reference genome assembly for Australian Ascochyta lentis isolate Al4.</title>
        <authorList>
            <person name="Lee R.C."/>
            <person name="Farfan-Caceres L.M."/>
            <person name="Debler J.W."/>
            <person name="Williams A.H."/>
            <person name="Henares B.M."/>
        </authorList>
    </citation>
    <scope>NUCLEOTIDE SEQUENCE</scope>
    <source>
        <strain evidence="3">Al4</strain>
    </source>
</reference>
<dbReference type="AlphaFoldDB" id="A0A8H7IYN1"/>
<dbReference type="Proteomes" id="UP000651452">
    <property type="component" value="Unassembled WGS sequence"/>
</dbReference>
<reference evidence="3" key="1">
    <citation type="submission" date="2018-12" db="EMBL/GenBank/DDBJ databases">
        <authorList>
            <person name="Syme R.A."/>
            <person name="Farfan-Caceres L."/>
            <person name="Lichtenzveig J."/>
        </authorList>
    </citation>
    <scope>NUCLEOTIDE SEQUENCE</scope>
    <source>
        <strain evidence="3">Al4</strain>
    </source>
</reference>
<evidence type="ECO:0000259" key="2">
    <source>
        <dbReference type="Pfam" id="PF26176"/>
    </source>
</evidence>
<organism evidence="3 4">
    <name type="scientific">Ascochyta lentis</name>
    <dbReference type="NCBI Taxonomy" id="205686"/>
    <lineage>
        <taxon>Eukaryota</taxon>
        <taxon>Fungi</taxon>
        <taxon>Dikarya</taxon>
        <taxon>Ascomycota</taxon>
        <taxon>Pezizomycotina</taxon>
        <taxon>Dothideomycetes</taxon>
        <taxon>Pleosporomycetidae</taxon>
        <taxon>Pleosporales</taxon>
        <taxon>Pleosporineae</taxon>
        <taxon>Didymellaceae</taxon>
        <taxon>Ascochyta</taxon>
    </lineage>
</organism>
<protein>
    <recommendedName>
        <fullName evidence="2">C2H2-domain containing protein second zinc finger domain-containing protein</fullName>
    </recommendedName>
</protein>
<sequence length="122" mass="13842">MSKRRNTRRPPQPAPHMLTPRTNDSQDTKPVIIGLLLSDGNTRNDRYQCPFSTCTELTFGRPAELKRHHASCHKGYGSKKPQYWCPVSGCDRSKVGHKGSFPRKDKMMDHLERAHRDEVGGG</sequence>
<dbReference type="OrthoDB" id="2687452at2759"/>
<proteinExistence type="predicted"/>
<evidence type="ECO:0000313" key="3">
    <source>
        <dbReference type="EMBL" id="KAF9691863.1"/>
    </source>
</evidence>
<dbReference type="InterPro" id="IPR059095">
    <property type="entry name" value="Znf_C2H2_17_2nd"/>
</dbReference>
<keyword evidence="4" id="KW-1185">Reference proteome</keyword>